<reference evidence="1" key="1">
    <citation type="submission" date="2021-03" db="EMBL/GenBank/DDBJ databases">
        <authorList>
            <person name="Ping X."/>
        </authorList>
    </citation>
    <scope>NUCLEOTIDE SEQUENCE</scope>
    <source>
        <strain evidence="1">E313</strain>
    </source>
</reference>
<keyword evidence="2" id="KW-1185">Reference proteome</keyword>
<comment type="caution">
    <text evidence="1">The sequence shown here is derived from an EMBL/GenBank/DDBJ whole genome shotgun (WGS) entry which is preliminary data.</text>
</comment>
<gene>
    <name evidence="1" type="ORF">J1C55_07300</name>
</gene>
<dbReference type="Pfam" id="PF11751">
    <property type="entry name" value="PorP_SprF"/>
    <property type="match status" value="1"/>
</dbReference>
<evidence type="ECO:0000313" key="2">
    <source>
        <dbReference type="Proteomes" id="UP000778797"/>
    </source>
</evidence>
<dbReference type="InterPro" id="IPR019861">
    <property type="entry name" value="PorP/SprF_Bacteroidetes"/>
</dbReference>
<name>A0ABS8EMY9_9FLAO</name>
<dbReference type="EMBL" id="JAFMPT010000007">
    <property type="protein sequence ID" value="MCC1484386.1"/>
    <property type="molecule type" value="Genomic_DNA"/>
</dbReference>
<sequence>MKHYTYILQIAIFLIVGNLFGQQQPNYTLYRYTMNVINPAYAAWDGETTFTSNIRSQWVNIDNAPETKSFFAATPIADRLGLGVSVITDEVFIEKTTSFNLDVSYYLPINRDLDLYLGLKAGGRTYNVDIDGLNANLPIDPAIGNVDTGFRPNVGLGAYLVHEKYFVSFSIPSLILSDRIDNDNGRVTIGTDKTHAFLSGGYNFKINRSTELRPSTLVRYVDGAPLSADLTAAVRYLERYEGGITYRTDAAWAAFFLINLTDWIDLGYAYEGTLRTELNNITSGTHEFLVRFNLGKGLFSSY</sequence>
<protein>
    <submittedName>
        <fullName evidence="1">Type IX secretion system membrane protein PorP/SprF</fullName>
    </submittedName>
</protein>
<evidence type="ECO:0000313" key="1">
    <source>
        <dbReference type="EMBL" id="MCC1484386.1"/>
    </source>
</evidence>
<organism evidence="1 2">
    <name type="scientific">Winogradskyella immobilis</name>
    <dbReference type="NCBI Taxonomy" id="2816852"/>
    <lineage>
        <taxon>Bacteria</taxon>
        <taxon>Pseudomonadati</taxon>
        <taxon>Bacteroidota</taxon>
        <taxon>Flavobacteriia</taxon>
        <taxon>Flavobacteriales</taxon>
        <taxon>Flavobacteriaceae</taxon>
        <taxon>Winogradskyella</taxon>
    </lineage>
</organism>
<proteinExistence type="predicted"/>
<reference evidence="1" key="2">
    <citation type="submission" date="2021-10" db="EMBL/GenBank/DDBJ databases">
        <title>Genome of Winogradskyella sp. E313.</title>
        <authorList>
            <person name="Zhou Y."/>
        </authorList>
    </citation>
    <scope>NUCLEOTIDE SEQUENCE</scope>
    <source>
        <strain evidence="1">E313</strain>
    </source>
</reference>
<dbReference type="RefSeq" id="WP_227476833.1">
    <property type="nucleotide sequence ID" value="NZ_JAFMPT010000007.1"/>
</dbReference>
<dbReference type="NCBIfam" id="TIGR03519">
    <property type="entry name" value="T9SS_PorP_fam"/>
    <property type="match status" value="1"/>
</dbReference>
<dbReference type="Proteomes" id="UP000778797">
    <property type="component" value="Unassembled WGS sequence"/>
</dbReference>
<accession>A0ABS8EMY9</accession>